<keyword evidence="9" id="KW-1185">Reference proteome</keyword>
<keyword evidence="3" id="KW-0274">FAD</keyword>
<accession>A0A2K3QAB3</accession>
<keyword evidence="2" id="KW-0285">Flavoprotein</keyword>
<evidence type="ECO:0000259" key="7">
    <source>
        <dbReference type="Pfam" id="PF01494"/>
    </source>
</evidence>
<dbReference type="STRING" id="45235.A0A2K3QAB3"/>
<sequence>MIIAIIGGGISGCTAYLLLKKHLPRPLSAEDHSITIYEAYDTDKDTTFSERGQGPTHSSTLLVGGGLGVGANGLNVLKRLDEDLLRDIVRGGYVVGTMNMKSKNGTVLVRAQPSGDPSSGHGEPRNMHMVSSSRHALWRCLRVRIPDGDIVTKRVAQVVAKPDGRNVVTFADGSPSVEADLVIGADGLKSSAKRALFPEAEEDPFPPHYEGLAGVGGFIPAADVRGHVEKGSMNFVFGGNGFFGYFFSESAESSPHRDSPYHVAEPGDSLAWWSTYTADECPTPGTLDRNAVTRQLRERHRNWKDPVIQKVLQQLQVDNMYPTWTVPPLPTWERDGVVLVGDAAHALPPTSGQGSSQALEDVEALALFLGPRLRKAYREHETDTMSLKQAIKTAAKQYTELRLPRVAMILADAQRTQNTKRDKGLAEEYLMYALMWVLGCFPSVMAKKLNAASAYNVAEQVERVLAKDDGCAGSS</sequence>
<dbReference type="EMBL" id="NRSZ01000885">
    <property type="protein sequence ID" value="PNY24431.1"/>
    <property type="molecule type" value="Genomic_DNA"/>
</dbReference>
<dbReference type="PANTHER" id="PTHR13789">
    <property type="entry name" value="MONOOXYGENASE"/>
    <property type="match status" value="1"/>
</dbReference>
<dbReference type="Pfam" id="PF01494">
    <property type="entry name" value="FAD_binding_3"/>
    <property type="match status" value="1"/>
</dbReference>
<name>A0A2K3QAB3_9HYPO</name>
<dbReference type="PANTHER" id="PTHR13789:SF309">
    <property type="entry name" value="PUTATIVE (AFU_ORTHOLOGUE AFUA_6G14510)-RELATED"/>
    <property type="match status" value="1"/>
</dbReference>
<dbReference type="SUPFAM" id="SSF51905">
    <property type="entry name" value="FAD/NAD(P)-binding domain"/>
    <property type="match status" value="1"/>
</dbReference>
<dbReference type="InterPro" id="IPR002938">
    <property type="entry name" value="FAD-bd"/>
</dbReference>
<evidence type="ECO:0000256" key="6">
    <source>
        <dbReference type="SAM" id="MobiDB-lite"/>
    </source>
</evidence>
<dbReference type="AlphaFoldDB" id="A0A2K3QAB3"/>
<dbReference type="Proteomes" id="UP000236621">
    <property type="component" value="Unassembled WGS sequence"/>
</dbReference>
<keyword evidence="5" id="KW-0503">Monooxygenase</keyword>
<evidence type="ECO:0000256" key="4">
    <source>
        <dbReference type="ARBA" id="ARBA00023002"/>
    </source>
</evidence>
<evidence type="ECO:0000256" key="5">
    <source>
        <dbReference type="ARBA" id="ARBA00023033"/>
    </source>
</evidence>
<dbReference type="InterPro" id="IPR036188">
    <property type="entry name" value="FAD/NAD-bd_sf"/>
</dbReference>
<organism evidence="8 9">
    <name type="scientific">Tolypocladium capitatum</name>
    <dbReference type="NCBI Taxonomy" id="45235"/>
    <lineage>
        <taxon>Eukaryota</taxon>
        <taxon>Fungi</taxon>
        <taxon>Dikarya</taxon>
        <taxon>Ascomycota</taxon>
        <taxon>Pezizomycotina</taxon>
        <taxon>Sordariomycetes</taxon>
        <taxon>Hypocreomycetidae</taxon>
        <taxon>Hypocreales</taxon>
        <taxon>Ophiocordycipitaceae</taxon>
        <taxon>Tolypocladium</taxon>
    </lineage>
</organism>
<dbReference type="OrthoDB" id="16820at2759"/>
<comment type="similarity">
    <text evidence="1">Belongs to the paxM FAD-dependent monooxygenase family.</text>
</comment>
<feature type="region of interest" description="Disordered" evidence="6">
    <location>
        <begin position="109"/>
        <end position="129"/>
    </location>
</feature>
<dbReference type="Gene3D" id="3.50.50.60">
    <property type="entry name" value="FAD/NAD(P)-binding domain"/>
    <property type="match status" value="1"/>
</dbReference>
<dbReference type="InterPro" id="IPR050493">
    <property type="entry name" value="FAD-dep_Monooxygenase_BioMet"/>
</dbReference>
<evidence type="ECO:0000313" key="9">
    <source>
        <dbReference type="Proteomes" id="UP000236621"/>
    </source>
</evidence>
<evidence type="ECO:0000313" key="8">
    <source>
        <dbReference type="EMBL" id="PNY24431.1"/>
    </source>
</evidence>
<keyword evidence="4" id="KW-0560">Oxidoreductase</keyword>
<protein>
    <recommendedName>
        <fullName evidence="7">FAD-binding domain-containing protein</fullName>
    </recommendedName>
</protein>
<evidence type="ECO:0000256" key="2">
    <source>
        <dbReference type="ARBA" id="ARBA00022630"/>
    </source>
</evidence>
<feature type="domain" description="FAD-binding" evidence="7">
    <location>
        <begin position="331"/>
        <end position="374"/>
    </location>
</feature>
<dbReference type="GO" id="GO:0004497">
    <property type="term" value="F:monooxygenase activity"/>
    <property type="evidence" value="ECO:0007669"/>
    <property type="project" value="UniProtKB-KW"/>
</dbReference>
<reference evidence="8 9" key="1">
    <citation type="submission" date="2017-08" db="EMBL/GenBank/DDBJ databases">
        <title>Harnessing the power of phylogenomics to disentangle the directionality and signatures of interkingdom host jumping in the parasitic fungal genus Tolypocladium.</title>
        <authorList>
            <person name="Quandt C.A."/>
            <person name="Patterson W."/>
            <person name="Spatafora J.W."/>
        </authorList>
    </citation>
    <scope>NUCLEOTIDE SEQUENCE [LARGE SCALE GENOMIC DNA]</scope>
    <source>
        <strain evidence="8 9">CBS 113982</strain>
    </source>
</reference>
<evidence type="ECO:0000256" key="3">
    <source>
        <dbReference type="ARBA" id="ARBA00022827"/>
    </source>
</evidence>
<comment type="caution">
    <text evidence="8">The sequence shown here is derived from an EMBL/GenBank/DDBJ whole genome shotgun (WGS) entry which is preliminary data.</text>
</comment>
<gene>
    <name evidence="8" type="ORF">TCAP_05642</name>
</gene>
<evidence type="ECO:0000256" key="1">
    <source>
        <dbReference type="ARBA" id="ARBA00007992"/>
    </source>
</evidence>
<dbReference type="PRINTS" id="PR00420">
    <property type="entry name" value="RNGMNOXGNASE"/>
</dbReference>
<dbReference type="GO" id="GO:0071949">
    <property type="term" value="F:FAD binding"/>
    <property type="evidence" value="ECO:0007669"/>
    <property type="project" value="InterPro"/>
</dbReference>
<proteinExistence type="inferred from homology"/>